<keyword evidence="5" id="KW-0032">Aminotransferase</keyword>
<evidence type="ECO:0000256" key="2">
    <source>
        <dbReference type="ARBA" id="ARBA00006490"/>
    </source>
</evidence>
<reference evidence="5" key="2">
    <citation type="journal article" date="2021" name="PeerJ">
        <title>Extensive microbial diversity within the chicken gut microbiome revealed by metagenomics and culture.</title>
        <authorList>
            <person name="Gilroy R."/>
            <person name="Ravi A."/>
            <person name="Getino M."/>
            <person name="Pursley I."/>
            <person name="Horton D.L."/>
            <person name="Alikhan N.F."/>
            <person name="Baker D."/>
            <person name="Gharbi K."/>
            <person name="Hall N."/>
            <person name="Watson M."/>
            <person name="Adriaenssens E.M."/>
            <person name="Foster-Nyarko E."/>
            <person name="Jarju S."/>
            <person name="Secka A."/>
            <person name="Antonio M."/>
            <person name="Oren A."/>
            <person name="Chaudhuri R.R."/>
            <person name="La Ragione R."/>
            <person name="Hildebrand F."/>
            <person name="Pallen M.J."/>
        </authorList>
    </citation>
    <scope>NUCLEOTIDE SEQUENCE</scope>
    <source>
        <strain evidence="5">ChiGjej2B2-16831</strain>
    </source>
</reference>
<evidence type="ECO:0000313" key="5">
    <source>
        <dbReference type="EMBL" id="HIU94627.1"/>
    </source>
</evidence>
<sequence length="113" mass="12550">METDTNGRPPHGWRRIRPSKERTAMIYLDNSATTRTLESAAQAAFRCMREDFFNPSSAYAPAARLEKRVNEARARLAATLGCRAEEIVYTSGGTESNNMAILGALRAMRGRGR</sequence>
<dbReference type="Gene3D" id="3.90.1150.10">
    <property type="entry name" value="Aspartate Aminotransferase, domain 1"/>
    <property type="match status" value="1"/>
</dbReference>
<feature type="domain" description="Aminotransferase class V" evidence="4">
    <location>
        <begin position="26"/>
        <end position="108"/>
    </location>
</feature>
<dbReference type="GO" id="GO:0031071">
    <property type="term" value="F:cysteine desulfurase activity"/>
    <property type="evidence" value="ECO:0007669"/>
    <property type="project" value="UniProtKB-EC"/>
</dbReference>
<feature type="non-terminal residue" evidence="5">
    <location>
        <position position="113"/>
    </location>
</feature>
<dbReference type="InterPro" id="IPR015421">
    <property type="entry name" value="PyrdxlP-dep_Trfase_major"/>
</dbReference>
<dbReference type="GO" id="GO:0008483">
    <property type="term" value="F:transaminase activity"/>
    <property type="evidence" value="ECO:0007669"/>
    <property type="project" value="UniProtKB-KW"/>
</dbReference>
<dbReference type="Proteomes" id="UP000824128">
    <property type="component" value="Unassembled WGS sequence"/>
</dbReference>
<dbReference type="InterPro" id="IPR015424">
    <property type="entry name" value="PyrdxlP-dep_Trfase"/>
</dbReference>
<evidence type="ECO:0000256" key="1">
    <source>
        <dbReference type="ARBA" id="ARBA00001933"/>
    </source>
</evidence>
<comment type="caution">
    <text evidence="5">The sequence shown here is derived from an EMBL/GenBank/DDBJ whole genome shotgun (WGS) entry which is preliminary data.</text>
</comment>
<reference evidence="5" key="1">
    <citation type="submission" date="2020-10" db="EMBL/GenBank/DDBJ databases">
        <authorList>
            <person name="Gilroy R."/>
        </authorList>
    </citation>
    <scope>NUCLEOTIDE SEQUENCE</scope>
    <source>
        <strain evidence="5">ChiGjej2B2-16831</strain>
    </source>
</reference>
<dbReference type="PANTHER" id="PTHR11601">
    <property type="entry name" value="CYSTEINE DESULFURYLASE FAMILY MEMBER"/>
    <property type="match status" value="1"/>
</dbReference>
<evidence type="ECO:0000259" key="4">
    <source>
        <dbReference type="Pfam" id="PF00266"/>
    </source>
</evidence>
<dbReference type="AlphaFoldDB" id="A0A9D1N4K3"/>
<dbReference type="Gene3D" id="1.10.260.50">
    <property type="match status" value="1"/>
</dbReference>
<dbReference type="EMBL" id="DVNZ01000177">
    <property type="protein sequence ID" value="HIU94627.1"/>
    <property type="molecule type" value="Genomic_DNA"/>
</dbReference>
<dbReference type="SUPFAM" id="SSF53383">
    <property type="entry name" value="PLP-dependent transferases"/>
    <property type="match status" value="1"/>
</dbReference>
<evidence type="ECO:0000313" key="6">
    <source>
        <dbReference type="Proteomes" id="UP000824128"/>
    </source>
</evidence>
<accession>A0A9D1N4K3</accession>
<keyword evidence="5" id="KW-0808">Transferase</keyword>
<gene>
    <name evidence="5" type="ORF">IAD24_05640</name>
</gene>
<proteinExistence type="inferred from homology"/>
<protein>
    <submittedName>
        <fullName evidence="5">Aminotransferase class V-fold PLP-dependent enzyme</fullName>
    </submittedName>
</protein>
<comment type="catalytic activity">
    <reaction evidence="3">
        <text>(sulfur carrier)-H + L-cysteine = (sulfur carrier)-SH + L-alanine</text>
        <dbReference type="Rhea" id="RHEA:43892"/>
        <dbReference type="Rhea" id="RHEA-COMP:14737"/>
        <dbReference type="Rhea" id="RHEA-COMP:14739"/>
        <dbReference type="ChEBI" id="CHEBI:29917"/>
        <dbReference type="ChEBI" id="CHEBI:35235"/>
        <dbReference type="ChEBI" id="CHEBI:57972"/>
        <dbReference type="ChEBI" id="CHEBI:64428"/>
        <dbReference type="EC" id="2.8.1.7"/>
    </reaction>
</comment>
<organism evidence="5 6">
    <name type="scientific">Candidatus Aphodomorpha intestinavium</name>
    <dbReference type="NCBI Taxonomy" id="2840672"/>
    <lineage>
        <taxon>Bacteria</taxon>
        <taxon>Bacillati</taxon>
        <taxon>Bacillota</taxon>
        <taxon>Clostridia</taxon>
        <taxon>Eubacteriales</taxon>
        <taxon>Candidatus Aphodomorpha</taxon>
    </lineage>
</organism>
<dbReference type="Pfam" id="PF00266">
    <property type="entry name" value="Aminotran_5"/>
    <property type="match status" value="1"/>
</dbReference>
<dbReference type="Gene3D" id="3.40.640.10">
    <property type="entry name" value="Type I PLP-dependent aspartate aminotransferase-like (Major domain)"/>
    <property type="match status" value="1"/>
</dbReference>
<dbReference type="PANTHER" id="PTHR11601:SF34">
    <property type="entry name" value="CYSTEINE DESULFURASE"/>
    <property type="match status" value="1"/>
</dbReference>
<comment type="similarity">
    <text evidence="2">Belongs to the class-V pyridoxal-phosphate-dependent aminotransferase family. NifS/IscS subfamily.</text>
</comment>
<dbReference type="InterPro" id="IPR015422">
    <property type="entry name" value="PyrdxlP-dep_Trfase_small"/>
</dbReference>
<dbReference type="InterPro" id="IPR000192">
    <property type="entry name" value="Aminotrans_V_dom"/>
</dbReference>
<evidence type="ECO:0000256" key="3">
    <source>
        <dbReference type="ARBA" id="ARBA00050776"/>
    </source>
</evidence>
<comment type="cofactor">
    <cofactor evidence="1">
        <name>pyridoxal 5'-phosphate</name>
        <dbReference type="ChEBI" id="CHEBI:597326"/>
    </cofactor>
</comment>
<name>A0A9D1N4K3_9FIRM</name>